<evidence type="ECO:0000313" key="2">
    <source>
        <dbReference type="EMBL" id="RFZ94631.1"/>
    </source>
</evidence>
<gene>
    <name evidence="2" type="ORF">D0C36_03550</name>
</gene>
<evidence type="ECO:0008006" key="4">
    <source>
        <dbReference type="Google" id="ProtNLM"/>
    </source>
</evidence>
<evidence type="ECO:0000313" key="3">
    <source>
        <dbReference type="Proteomes" id="UP000264217"/>
    </source>
</evidence>
<comment type="caution">
    <text evidence="2">The sequence shown here is derived from an EMBL/GenBank/DDBJ whole genome shotgun (WGS) entry which is preliminary data.</text>
</comment>
<dbReference type="AlphaFoldDB" id="A0A372NXN8"/>
<evidence type="ECO:0000256" key="1">
    <source>
        <dbReference type="SAM" id="SignalP"/>
    </source>
</evidence>
<dbReference type="EMBL" id="QWDC01000001">
    <property type="protein sequence ID" value="RFZ94631.1"/>
    <property type="molecule type" value="Genomic_DNA"/>
</dbReference>
<protein>
    <recommendedName>
        <fullName evidence="4">Heme-binding HmuY-like protein</fullName>
    </recommendedName>
</protein>
<dbReference type="OrthoDB" id="643242at2"/>
<reference evidence="2 3" key="1">
    <citation type="submission" date="2018-08" db="EMBL/GenBank/DDBJ databases">
        <title>Mucilaginibacter sp. MYSH2.</title>
        <authorList>
            <person name="Seo T."/>
        </authorList>
    </citation>
    <scope>NUCLEOTIDE SEQUENCE [LARGE SCALE GENOMIC DNA]</scope>
    <source>
        <strain evidence="2 3">MYSH2</strain>
    </source>
</reference>
<keyword evidence="1" id="KW-0732">Signal</keyword>
<dbReference type="Proteomes" id="UP000264217">
    <property type="component" value="Unassembled WGS sequence"/>
</dbReference>
<feature type="signal peptide" evidence="1">
    <location>
        <begin position="1"/>
        <end position="20"/>
    </location>
</feature>
<name>A0A372NXN8_9SPHI</name>
<sequence>MKKFNILSLAAGVAMLGLMASCQKENGVAPAANTQTVAVSPVTSTPTNFVEPSTKGTIALVSGVYNVRNFHQGTVADLTDTTKWATRSSTYYYNIANSDGGTSSSYDFRFEGRATGDFVINTTKYNLYYADVAFGSVTASTSKTAVSSGVFGYNSLTPGWYNYNILTHEVSAVANRTIILTNKTGVAKYKIRINSIYYNATPVGSPAANYPYYSLDYQAL</sequence>
<proteinExistence type="predicted"/>
<dbReference type="RefSeq" id="WP_117390192.1">
    <property type="nucleotide sequence ID" value="NZ_QWDC01000001.1"/>
</dbReference>
<dbReference type="PROSITE" id="PS51257">
    <property type="entry name" value="PROKAR_LIPOPROTEIN"/>
    <property type="match status" value="1"/>
</dbReference>
<keyword evidence="3" id="KW-1185">Reference proteome</keyword>
<organism evidence="2 3">
    <name type="scientific">Mucilaginibacter conchicola</name>
    <dbReference type="NCBI Taxonomy" id="2303333"/>
    <lineage>
        <taxon>Bacteria</taxon>
        <taxon>Pseudomonadati</taxon>
        <taxon>Bacteroidota</taxon>
        <taxon>Sphingobacteriia</taxon>
        <taxon>Sphingobacteriales</taxon>
        <taxon>Sphingobacteriaceae</taxon>
        <taxon>Mucilaginibacter</taxon>
    </lineage>
</organism>
<accession>A0A372NXN8</accession>
<feature type="chain" id="PRO_5016745173" description="Heme-binding HmuY-like protein" evidence="1">
    <location>
        <begin position="21"/>
        <end position="220"/>
    </location>
</feature>